<name>A0A5C6XN49_9DELT</name>
<dbReference type="InterPro" id="IPR003583">
    <property type="entry name" value="Hlx-hairpin-Hlx_DNA-bd_motif"/>
</dbReference>
<dbReference type="InterPro" id="IPR027417">
    <property type="entry name" value="P-loop_NTPase"/>
</dbReference>
<dbReference type="Pfam" id="PF14490">
    <property type="entry name" value="HHH_RecD2"/>
    <property type="match status" value="1"/>
</dbReference>
<evidence type="ECO:0000313" key="6">
    <source>
        <dbReference type="Proteomes" id="UP000321046"/>
    </source>
</evidence>
<dbReference type="AlphaFoldDB" id="A0A5C6XN49"/>
<dbReference type="CDD" id="cd17933">
    <property type="entry name" value="DEXSc_RecD-like"/>
    <property type="match status" value="1"/>
</dbReference>
<dbReference type="GO" id="GO:0006281">
    <property type="term" value="P:DNA repair"/>
    <property type="evidence" value="ECO:0007669"/>
    <property type="project" value="InterPro"/>
</dbReference>
<comment type="caution">
    <text evidence="5">The sequence shown here is derived from an EMBL/GenBank/DDBJ whole genome shotgun (WGS) entry which is preliminary data.</text>
</comment>
<dbReference type="OrthoDB" id="9763659at2"/>
<proteinExistence type="inferred from homology"/>
<dbReference type="GO" id="GO:0003677">
    <property type="term" value="F:DNA binding"/>
    <property type="evidence" value="ECO:0007669"/>
    <property type="project" value="InterPro"/>
</dbReference>
<dbReference type="Pfam" id="PF23139">
    <property type="entry name" value="OB_YrrC"/>
    <property type="match status" value="1"/>
</dbReference>
<dbReference type="SUPFAM" id="SSF52540">
    <property type="entry name" value="P-loop containing nucleoside triphosphate hydrolases"/>
    <property type="match status" value="2"/>
</dbReference>
<dbReference type="PANTHER" id="PTHR43788">
    <property type="entry name" value="DNA2/NAM7 HELICASE FAMILY MEMBER"/>
    <property type="match status" value="1"/>
</dbReference>
<dbReference type="InterPro" id="IPR029493">
    <property type="entry name" value="RecD2-like_HHH"/>
</dbReference>
<dbReference type="Pfam" id="PF18335">
    <property type="entry name" value="SH3_13"/>
    <property type="match status" value="1"/>
</dbReference>
<accession>A0A5C6XN49</accession>
<feature type="domain" description="AAA+ ATPase" evidence="4">
    <location>
        <begin position="334"/>
        <end position="516"/>
    </location>
</feature>
<dbReference type="SMART" id="SM00382">
    <property type="entry name" value="AAA"/>
    <property type="match status" value="1"/>
</dbReference>
<dbReference type="EMBL" id="VOSL01000036">
    <property type="protein sequence ID" value="TXD38818.1"/>
    <property type="molecule type" value="Genomic_DNA"/>
</dbReference>
<dbReference type="Gene3D" id="1.10.10.2220">
    <property type="match status" value="1"/>
</dbReference>
<dbReference type="Gene3D" id="1.10.150.20">
    <property type="entry name" value="5' to 3' exonuclease, C-terminal subdomain"/>
    <property type="match status" value="1"/>
</dbReference>
<dbReference type="InterPro" id="IPR003593">
    <property type="entry name" value="AAA+_ATPase"/>
</dbReference>
<keyword evidence="1" id="KW-0547">Nucleotide-binding</keyword>
<dbReference type="GO" id="GO:0043139">
    <property type="term" value="F:5'-3' DNA helicase activity"/>
    <property type="evidence" value="ECO:0007669"/>
    <property type="project" value="InterPro"/>
</dbReference>
<sequence>MERLRGELKRVRFASEDGQFAVCDLVVPERVMPVTIVGNILATRPGETVEVWGRWRDDPRFGRQFAIERLEAVLPSTRQGVERYLASDLIEGIGPTLARRIVAHFGEATLEILDAAPHRVQEVEGIGKKRAARIIASWEEGRLIHKIMVFLRSHGVSNANAVRIYRKFGAQAVEVIQQNPYELAEAIFGIGFKSADRIAMQTGVEPTALARLRAGLLHTLGEASSEGHMYLPWTLLRERAAELLEVGEHMLADALEVLRHEERVSVEATLAGEARVYAAGALAVEERAARQLRRLMQSPGLVGRPDADALAGVEARLGVALAALQRQAVRSVFEQKVSVITGGPGTGKTTIVQTICELAEQLGWRVTLAAPTGRAARRLGETTGRVATTVHRMLEYSFHAGGFQRDEERPLETDLLIVDEASMVDTYLLAALAGALPASASLVLVGDIDQLPSVGPGQVLRDVIESGVAGVTRLSEIFRQAEASTIVINAHRINAGQMPVVPARAPGELVDFYTINAEEPAQAHERIVELVSQRMPRAFGLDPLQDVQILAPMHRGDVGCARLNAALQEAFYKGGPQLVRGQRRFCLGDRVMQTRNNYEAEVFNGDVGQVVAVDTEESQLRVRFDEREVTYDRANLDELVLAYAITVHKSQGSEYRAVVLPMSTQHYVMLQRNLLYTAVTRARELVVVVGSEEAVRLALKNDRASERYTQLARRLRGDTV</sequence>
<dbReference type="Proteomes" id="UP000321046">
    <property type="component" value="Unassembled WGS sequence"/>
</dbReference>
<gene>
    <name evidence="5" type="ORF">FRC96_07390</name>
</gene>
<dbReference type="PANTHER" id="PTHR43788:SF6">
    <property type="entry name" value="DNA HELICASE B"/>
    <property type="match status" value="1"/>
</dbReference>
<evidence type="ECO:0000313" key="5">
    <source>
        <dbReference type="EMBL" id="TXD38818.1"/>
    </source>
</evidence>
<dbReference type="Gene3D" id="3.40.50.300">
    <property type="entry name" value="P-loop containing nucleotide triphosphate hydrolases"/>
    <property type="match status" value="2"/>
</dbReference>
<dbReference type="GO" id="GO:0006310">
    <property type="term" value="P:DNA recombination"/>
    <property type="evidence" value="ECO:0007669"/>
    <property type="project" value="InterPro"/>
</dbReference>
<keyword evidence="5" id="KW-0347">Helicase</keyword>
<keyword evidence="2" id="KW-0067">ATP-binding</keyword>
<dbReference type="Pfam" id="PF14520">
    <property type="entry name" value="HHH_5"/>
    <property type="match status" value="1"/>
</dbReference>
<dbReference type="InterPro" id="IPR055446">
    <property type="entry name" value="RecD2_N_OB"/>
</dbReference>
<dbReference type="SUPFAM" id="SSF47781">
    <property type="entry name" value="RuvA domain 2-like"/>
    <property type="match status" value="1"/>
</dbReference>
<dbReference type="InterPro" id="IPR027785">
    <property type="entry name" value="UvrD-like_helicase_C"/>
</dbReference>
<dbReference type="SMART" id="SM00278">
    <property type="entry name" value="HhH1"/>
    <property type="match status" value="3"/>
</dbReference>
<dbReference type="Pfam" id="PF13538">
    <property type="entry name" value="UvrD_C_2"/>
    <property type="match status" value="1"/>
</dbReference>
<feature type="domain" description="Helix-hairpin-helix DNA-binding motif class 1" evidence="3">
    <location>
        <begin position="118"/>
        <end position="137"/>
    </location>
</feature>
<dbReference type="GO" id="GO:0009338">
    <property type="term" value="C:exodeoxyribonuclease V complex"/>
    <property type="evidence" value="ECO:0007669"/>
    <property type="project" value="TreeGrafter"/>
</dbReference>
<dbReference type="HAMAP" id="MF_01488">
    <property type="entry name" value="RecD2"/>
    <property type="match status" value="1"/>
</dbReference>
<dbReference type="CDD" id="cd18809">
    <property type="entry name" value="SF1_C_RecD"/>
    <property type="match status" value="1"/>
</dbReference>
<dbReference type="InterPro" id="IPR010994">
    <property type="entry name" value="RuvA_2-like"/>
</dbReference>
<dbReference type="NCBIfam" id="TIGR01448">
    <property type="entry name" value="recD_rel"/>
    <property type="match status" value="1"/>
</dbReference>
<feature type="domain" description="Helix-hairpin-helix DNA-binding motif class 1" evidence="3">
    <location>
        <begin position="87"/>
        <end position="104"/>
    </location>
</feature>
<evidence type="ECO:0000259" key="4">
    <source>
        <dbReference type="SMART" id="SM00382"/>
    </source>
</evidence>
<evidence type="ECO:0000256" key="1">
    <source>
        <dbReference type="ARBA" id="ARBA00022741"/>
    </source>
</evidence>
<dbReference type="InterPro" id="IPR050534">
    <property type="entry name" value="Coronavir_polyprotein_1ab"/>
</dbReference>
<dbReference type="GO" id="GO:0017116">
    <property type="term" value="F:single-stranded DNA helicase activity"/>
    <property type="evidence" value="ECO:0007669"/>
    <property type="project" value="TreeGrafter"/>
</dbReference>
<keyword evidence="5" id="KW-0378">Hydrolase</keyword>
<protein>
    <submittedName>
        <fullName evidence="5">ATP-dependent RecD-like DNA helicase</fullName>
    </submittedName>
</protein>
<dbReference type="InterPro" id="IPR041451">
    <property type="entry name" value="RecD2_SH13"/>
</dbReference>
<dbReference type="GO" id="GO:0005524">
    <property type="term" value="F:ATP binding"/>
    <property type="evidence" value="ECO:0007669"/>
    <property type="project" value="UniProtKB-KW"/>
</dbReference>
<dbReference type="InterPro" id="IPR006345">
    <property type="entry name" value="RecD2"/>
</dbReference>
<reference evidence="5 6" key="1">
    <citation type="submission" date="2019-08" db="EMBL/GenBank/DDBJ databases">
        <title>Bradymonadales sp. TMQ2.</title>
        <authorList>
            <person name="Liang Q."/>
        </authorList>
    </citation>
    <scope>NUCLEOTIDE SEQUENCE [LARGE SCALE GENOMIC DNA]</scope>
    <source>
        <strain evidence="5 6">TMQ2</strain>
    </source>
</reference>
<evidence type="ECO:0000259" key="3">
    <source>
        <dbReference type="SMART" id="SM00278"/>
    </source>
</evidence>
<dbReference type="Pfam" id="PF13245">
    <property type="entry name" value="AAA_19"/>
    <property type="match status" value="1"/>
</dbReference>
<evidence type="ECO:0000256" key="2">
    <source>
        <dbReference type="ARBA" id="ARBA00022840"/>
    </source>
</evidence>
<organism evidence="5 6">
    <name type="scientific">Lujinxingia vulgaris</name>
    <dbReference type="NCBI Taxonomy" id="2600176"/>
    <lineage>
        <taxon>Bacteria</taxon>
        <taxon>Deltaproteobacteria</taxon>
        <taxon>Bradymonadales</taxon>
        <taxon>Lujinxingiaceae</taxon>
        <taxon>Lujinxingia</taxon>
    </lineage>
</organism>
<feature type="domain" description="Helix-hairpin-helix DNA-binding motif class 1" evidence="3">
    <location>
        <begin position="182"/>
        <end position="201"/>
    </location>
</feature>
<dbReference type="Gene3D" id="2.30.30.940">
    <property type="match status" value="1"/>
</dbReference>